<dbReference type="Proteomes" id="UP000664601">
    <property type="component" value="Unassembled WGS sequence"/>
</dbReference>
<dbReference type="PROSITE" id="PS50043">
    <property type="entry name" value="HTH_LUXR_2"/>
    <property type="match status" value="1"/>
</dbReference>
<keyword evidence="3" id="KW-0804">Transcription</keyword>
<dbReference type="SMART" id="SM00421">
    <property type="entry name" value="HTH_LUXR"/>
    <property type="match status" value="1"/>
</dbReference>
<dbReference type="Pfam" id="PF00196">
    <property type="entry name" value="GerE"/>
    <property type="match status" value="1"/>
</dbReference>
<accession>A0ABS3L7X3</accession>
<evidence type="ECO:0000313" key="6">
    <source>
        <dbReference type="EMBL" id="MBO1305190.1"/>
    </source>
</evidence>
<protein>
    <submittedName>
        <fullName evidence="6">Response regulator transcription factor</fullName>
    </submittedName>
</protein>
<organism evidence="6 7">
    <name type="scientific">Candidatus Enterococcus moelleringii</name>
    <dbReference type="NCBI Taxonomy" id="2815325"/>
    <lineage>
        <taxon>Bacteria</taxon>
        <taxon>Bacillati</taxon>
        <taxon>Bacillota</taxon>
        <taxon>Bacilli</taxon>
        <taxon>Lactobacillales</taxon>
        <taxon>Enterococcaceae</taxon>
        <taxon>Enterococcus</taxon>
    </lineage>
</organism>
<dbReference type="PANTHER" id="PTHR44688">
    <property type="entry name" value="DNA-BINDING TRANSCRIPTIONAL ACTIVATOR DEVR_DOSR"/>
    <property type="match status" value="1"/>
</dbReference>
<feature type="transmembrane region" description="Helical" evidence="4">
    <location>
        <begin position="167"/>
        <end position="185"/>
    </location>
</feature>
<reference evidence="6 7" key="1">
    <citation type="submission" date="2021-03" db="EMBL/GenBank/DDBJ databases">
        <title>Enterococcal diversity collection.</title>
        <authorList>
            <person name="Gilmore M.S."/>
            <person name="Schwartzman J."/>
            <person name="Van Tyne D."/>
            <person name="Martin M."/>
            <person name="Earl A.M."/>
            <person name="Manson A.L."/>
            <person name="Straub T."/>
            <person name="Salamzade R."/>
            <person name="Saavedra J."/>
            <person name="Lebreton F."/>
            <person name="Prichula J."/>
            <person name="Schaufler K."/>
            <person name="Gaca A."/>
            <person name="Sgardioli B."/>
            <person name="Wagenaar J."/>
            <person name="Strong T."/>
        </authorList>
    </citation>
    <scope>NUCLEOTIDE SEQUENCE [LARGE SCALE GENOMIC DNA]</scope>
    <source>
        <strain evidence="6 7">669A</strain>
    </source>
</reference>
<evidence type="ECO:0000256" key="2">
    <source>
        <dbReference type="ARBA" id="ARBA00023125"/>
    </source>
</evidence>
<dbReference type="RefSeq" id="WP_207672122.1">
    <property type="nucleotide sequence ID" value="NZ_JAFREM010000004.1"/>
</dbReference>
<comment type="caution">
    <text evidence="6">The sequence shown here is derived from an EMBL/GenBank/DDBJ whole genome shotgun (WGS) entry which is preliminary data.</text>
</comment>
<name>A0ABS3L7X3_9ENTE</name>
<dbReference type="SUPFAM" id="SSF46894">
    <property type="entry name" value="C-terminal effector domain of the bipartite response regulators"/>
    <property type="match status" value="1"/>
</dbReference>
<dbReference type="InterPro" id="IPR000792">
    <property type="entry name" value="Tscrpt_reg_LuxR_C"/>
</dbReference>
<feature type="transmembrane region" description="Helical" evidence="4">
    <location>
        <begin position="73"/>
        <end position="94"/>
    </location>
</feature>
<gene>
    <name evidence="6" type="ORF">JZO70_03385</name>
</gene>
<feature type="transmembrane region" description="Helical" evidence="4">
    <location>
        <begin position="34"/>
        <end position="53"/>
    </location>
</feature>
<feature type="transmembrane region" description="Helical" evidence="4">
    <location>
        <begin position="101"/>
        <end position="120"/>
    </location>
</feature>
<dbReference type="CDD" id="cd06170">
    <property type="entry name" value="LuxR_C_like"/>
    <property type="match status" value="1"/>
</dbReference>
<keyword evidence="4" id="KW-0472">Membrane</keyword>
<dbReference type="EMBL" id="JAFREM010000004">
    <property type="protein sequence ID" value="MBO1305190.1"/>
    <property type="molecule type" value="Genomic_DNA"/>
</dbReference>
<keyword evidence="4" id="KW-1133">Transmembrane helix</keyword>
<dbReference type="InterPro" id="IPR016032">
    <property type="entry name" value="Sig_transdc_resp-reg_C-effctor"/>
</dbReference>
<feature type="transmembrane region" description="Helical" evidence="4">
    <location>
        <begin position="126"/>
        <end position="146"/>
    </location>
</feature>
<keyword evidence="2" id="KW-0238">DNA-binding</keyword>
<feature type="transmembrane region" description="Helical" evidence="4">
    <location>
        <begin position="6"/>
        <end position="27"/>
    </location>
</feature>
<evidence type="ECO:0000259" key="5">
    <source>
        <dbReference type="PROSITE" id="PS50043"/>
    </source>
</evidence>
<dbReference type="InterPro" id="IPR036388">
    <property type="entry name" value="WH-like_DNA-bd_sf"/>
</dbReference>
<sequence>MIAVFIYNIILIVLYTITMSISLIFYLREKRKVFLAFSVYLAFFIFDNVIIYMTEFFNTFAHQYNQTFMSIPAAKTIIFVVNAFCSLWIVRLLAKDKMKPYQNGILILLAVWMLSTPLLANSAFKVWLYYLPNQLFLFYLGGYAWYNYKKALDISPMAKKYLKRIGLLAMIFSVAILCEDTFVIFNVDQYSSLTVKIFNRNLCEDIFSILACLIGLNYFLRSHSQQPAEEVAAEVQQERCFEQFCQTYQFTQREMEIFRLLLEHKQNQEIADELFLSVGTVKTHVHNIFIKLDIKKRTQIQALYEQYKLDLKTNLLES</sequence>
<proteinExistence type="predicted"/>
<keyword evidence="4" id="KW-0812">Transmembrane</keyword>
<evidence type="ECO:0000256" key="1">
    <source>
        <dbReference type="ARBA" id="ARBA00023015"/>
    </source>
</evidence>
<keyword evidence="7" id="KW-1185">Reference proteome</keyword>
<dbReference type="PRINTS" id="PR00038">
    <property type="entry name" value="HTHLUXR"/>
</dbReference>
<evidence type="ECO:0000313" key="7">
    <source>
        <dbReference type="Proteomes" id="UP000664601"/>
    </source>
</evidence>
<dbReference type="PANTHER" id="PTHR44688:SF16">
    <property type="entry name" value="DNA-BINDING TRANSCRIPTIONAL ACTIVATOR DEVR_DOSR"/>
    <property type="match status" value="1"/>
</dbReference>
<feature type="domain" description="HTH luxR-type" evidence="5">
    <location>
        <begin position="243"/>
        <end position="308"/>
    </location>
</feature>
<evidence type="ECO:0000256" key="4">
    <source>
        <dbReference type="SAM" id="Phobius"/>
    </source>
</evidence>
<evidence type="ECO:0000256" key="3">
    <source>
        <dbReference type="ARBA" id="ARBA00023163"/>
    </source>
</evidence>
<dbReference type="Gene3D" id="1.10.10.10">
    <property type="entry name" value="Winged helix-like DNA-binding domain superfamily/Winged helix DNA-binding domain"/>
    <property type="match status" value="1"/>
</dbReference>
<keyword evidence="1" id="KW-0805">Transcription regulation</keyword>